<feature type="region of interest" description="Disordered" evidence="2">
    <location>
        <begin position="1"/>
        <end position="23"/>
    </location>
</feature>
<dbReference type="InterPro" id="IPR019533">
    <property type="entry name" value="Peptidase_S26"/>
</dbReference>
<keyword evidence="3" id="KW-1133">Transmembrane helix</keyword>
<name>A0ABU0GL24_9CELL</name>
<feature type="region of interest" description="Disordered" evidence="2">
    <location>
        <begin position="220"/>
        <end position="242"/>
    </location>
</feature>
<dbReference type="GO" id="GO:0016787">
    <property type="term" value="F:hydrolase activity"/>
    <property type="evidence" value="ECO:0007669"/>
    <property type="project" value="UniProtKB-KW"/>
</dbReference>
<protein>
    <recommendedName>
        <fullName evidence="1">Signal peptidase I</fullName>
        <ecNumber evidence="1">3.4.21.89</ecNumber>
    </recommendedName>
</protein>
<dbReference type="Proteomes" id="UP001240250">
    <property type="component" value="Unassembled WGS sequence"/>
</dbReference>
<keyword evidence="4" id="KW-0378">Hydrolase</keyword>
<dbReference type="NCBIfam" id="TIGR02228">
    <property type="entry name" value="sigpep_I_arch"/>
    <property type="match status" value="1"/>
</dbReference>
<evidence type="ECO:0000256" key="1">
    <source>
        <dbReference type="NCBIfam" id="TIGR02228"/>
    </source>
</evidence>
<evidence type="ECO:0000313" key="5">
    <source>
        <dbReference type="Proteomes" id="UP001240250"/>
    </source>
</evidence>
<keyword evidence="3" id="KW-0812">Transmembrane</keyword>
<evidence type="ECO:0000313" key="4">
    <source>
        <dbReference type="EMBL" id="MDQ0426063.1"/>
    </source>
</evidence>
<reference evidence="4 5" key="1">
    <citation type="submission" date="2023-07" db="EMBL/GenBank/DDBJ databases">
        <title>Sequencing the genomes of 1000 actinobacteria strains.</title>
        <authorList>
            <person name="Klenk H.-P."/>
        </authorList>
    </citation>
    <scope>NUCLEOTIDE SEQUENCE [LARGE SCALE GENOMIC DNA]</scope>
    <source>
        <strain evidence="4 5">DSM 14785</strain>
    </source>
</reference>
<keyword evidence="3" id="KW-0472">Membrane</keyword>
<dbReference type="InterPro" id="IPR001733">
    <property type="entry name" value="Peptidase_S26B"/>
</dbReference>
<dbReference type="CDD" id="cd06530">
    <property type="entry name" value="S26_SPase_I"/>
    <property type="match status" value="1"/>
</dbReference>
<dbReference type="EMBL" id="JAUSVM010000001">
    <property type="protein sequence ID" value="MDQ0426063.1"/>
    <property type="molecule type" value="Genomic_DNA"/>
</dbReference>
<sequence length="242" mass="26463">MTPRTRPQPFVERRAPRVAAPAHRRPRAPWARRAVTALLWTVVVLGVTGFVAATVVPLWFQARDQRLLIVTSGSMEPRFSAGDVVVLRAVGDASELRPGLVVTFQPIGSSELVTHRIVEVVRLPVMREVPGTDGRQAPVLDAAGEPETRAYIRTQGDANSAPDPDATPVERVRGVLLSVHEGWGRALAWATSAAGRAMLLGPPLLALATLEVLSVLDDRRRREDRRRRQAPQDGKLDALLLE</sequence>
<evidence type="ECO:0000256" key="3">
    <source>
        <dbReference type="SAM" id="Phobius"/>
    </source>
</evidence>
<dbReference type="EC" id="3.4.21.89" evidence="1"/>
<evidence type="ECO:0000256" key="2">
    <source>
        <dbReference type="SAM" id="MobiDB-lite"/>
    </source>
</evidence>
<proteinExistence type="predicted"/>
<gene>
    <name evidence="4" type="ORF">JO380_002444</name>
</gene>
<feature type="transmembrane region" description="Helical" evidence="3">
    <location>
        <begin position="34"/>
        <end position="60"/>
    </location>
</feature>
<organism evidence="4 5">
    <name type="scientific">Cellulomonas iranensis</name>
    <dbReference type="NCBI Taxonomy" id="76862"/>
    <lineage>
        <taxon>Bacteria</taxon>
        <taxon>Bacillati</taxon>
        <taxon>Actinomycetota</taxon>
        <taxon>Actinomycetes</taxon>
        <taxon>Micrococcales</taxon>
        <taxon>Cellulomonadaceae</taxon>
        <taxon>Cellulomonas</taxon>
    </lineage>
</organism>
<keyword evidence="5" id="KW-1185">Reference proteome</keyword>
<dbReference type="RefSeq" id="WP_226238913.1">
    <property type="nucleotide sequence ID" value="NZ_CP084585.1"/>
</dbReference>
<comment type="caution">
    <text evidence="4">The sequence shown here is derived from an EMBL/GenBank/DDBJ whole genome shotgun (WGS) entry which is preliminary data.</text>
</comment>
<accession>A0ABU0GL24</accession>